<evidence type="ECO:0000313" key="4">
    <source>
        <dbReference type="Proteomes" id="UP000264006"/>
    </source>
</evidence>
<dbReference type="EMBL" id="CP031165">
    <property type="protein sequence ID" value="AXV06102.1"/>
    <property type="molecule type" value="Genomic_DNA"/>
</dbReference>
<dbReference type="PROSITE" id="PS50937">
    <property type="entry name" value="HTH_MERR_2"/>
    <property type="match status" value="1"/>
</dbReference>
<dbReference type="RefSeq" id="WP_114590806.1">
    <property type="nucleotide sequence ID" value="NZ_CP031165.1"/>
</dbReference>
<evidence type="ECO:0000256" key="1">
    <source>
        <dbReference type="ARBA" id="ARBA00023125"/>
    </source>
</evidence>
<dbReference type="Proteomes" id="UP000264006">
    <property type="component" value="Chromosome"/>
</dbReference>
<dbReference type="Pfam" id="PF13411">
    <property type="entry name" value="MerR_1"/>
    <property type="match status" value="1"/>
</dbReference>
<gene>
    <name evidence="3" type="ORF">DVS28_a1403</name>
</gene>
<keyword evidence="1" id="KW-0238">DNA-binding</keyword>
<sequence>MARGSSMTIDDLAATTGVSSRSIRYYQTRGLLPPPRVKGRQGFYGQKHVDRLNLITELAEEGLNLQAIGWLIGGASRVDSDELRRLKRAVLDGWVSDEPVSISAKDLSKALAGGTWDEGTAARAAELGLLEELEDGEQWRILLPSVLAAGGELADMGLPPERMLDVLETIREHVTPIAAAYVQVFDEAVLAPWDARGRPEGEWSAIREAVDRIRPLAGEALLAVFRQVMTDVITDLMAGTDEEDAGDAS</sequence>
<dbReference type="AlphaFoldDB" id="A0A346XV55"/>
<dbReference type="SMART" id="SM00422">
    <property type="entry name" value="HTH_MERR"/>
    <property type="match status" value="1"/>
</dbReference>
<feature type="domain" description="HTH merR-type" evidence="2">
    <location>
        <begin position="6"/>
        <end position="74"/>
    </location>
</feature>
<evidence type="ECO:0000259" key="2">
    <source>
        <dbReference type="PROSITE" id="PS50937"/>
    </source>
</evidence>
<accession>A0A346XV55</accession>
<dbReference type="PANTHER" id="PTHR30204">
    <property type="entry name" value="REDOX-CYCLING DRUG-SENSING TRANSCRIPTIONAL ACTIVATOR SOXR"/>
    <property type="match status" value="1"/>
</dbReference>
<dbReference type="OrthoDB" id="6716891at2"/>
<dbReference type="PRINTS" id="PR00040">
    <property type="entry name" value="HTHMERR"/>
</dbReference>
<dbReference type="Gene3D" id="1.10.1660.10">
    <property type="match status" value="1"/>
</dbReference>
<name>A0A346XV55_9ACTN</name>
<proteinExistence type="predicted"/>
<dbReference type="GO" id="GO:0003700">
    <property type="term" value="F:DNA-binding transcription factor activity"/>
    <property type="evidence" value="ECO:0007669"/>
    <property type="project" value="InterPro"/>
</dbReference>
<organism evidence="3 4">
    <name type="scientific">Euzebya pacifica</name>
    <dbReference type="NCBI Taxonomy" id="1608957"/>
    <lineage>
        <taxon>Bacteria</taxon>
        <taxon>Bacillati</taxon>
        <taxon>Actinomycetota</taxon>
        <taxon>Nitriliruptoria</taxon>
        <taxon>Euzebyales</taxon>
    </lineage>
</organism>
<dbReference type="KEGG" id="euz:DVS28_a1403"/>
<protein>
    <submittedName>
        <fullName evidence="3">Putative transcription regulator protein</fullName>
    </submittedName>
</protein>
<dbReference type="InterPro" id="IPR000551">
    <property type="entry name" value="MerR-type_HTH_dom"/>
</dbReference>
<keyword evidence="4" id="KW-1185">Reference proteome</keyword>
<dbReference type="InterPro" id="IPR047057">
    <property type="entry name" value="MerR_fam"/>
</dbReference>
<dbReference type="GO" id="GO:0003677">
    <property type="term" value="F:DNA binding"/>
    <property type="evidence" value="ECO:0007669"/>
    <property type="project" value="UniProtKB-KW"/>
</dbReference>
<dbReference type="PANTHER" id="PTHR30204:SF93">
    <property type="entry name" value="HTH MERR-TYPE DOMAIN-CONTAINING PROTEIN"/>
    <property type="match status" value="1"/>
</dbReference>
<reference evidence="3 4" key="1">
    <citation type="submission" date="2018-09" db="EMBL/GenBank/DDBJ databases">
        <title>Complete genome sequence of Euzebya sp. DY32-46 isolated from seawater of Pacific Ocean.</title>
        <authorList>
            <person name="Xu L."/>
            <person name="Wu Y.-H."/>
            <person name="Xu X.-W."/>
        </authorList>
    </citation>
    <scope>NUCLEOTIDE SEQUENCE [LARGE SCALE GENOMIC DNA]</scope>
    <source>
        <strain evidence="3 4">DY32-46</strain>
    </source>
</reference>
<dbReference type="InterPro" id="IPR009061">
    <property type="entry name" value="DNA-bd_dom_put_sf"/>
</dbReference>
<dbReference type="SUPFAM" id="SSF46955">
    <property type="entry name" value="Putative DNA-binding domain"/>
    <property type="match status" value="1"/>
</dbReference>
<evidence type="ECO:0000313" key="3">
    <source>
        <dbReference type="EMBL" id="AXV06102.1"/>
    </source>
</evidence>